<dbReference type="OrthoDB" id="6124172at2759"/>
<reference evidence="1" key="1">
    <citation type="submission" date="2018-11" db="EMBL/GenBank/DDBJ databases">
        <authorList>
            <person name="Alioto T."/>
            <person name="Alioto T."/>
        </authorList>
    </citation>
    <scope>NUCLEOTIDE SEQUENCE</scope>
</reference>
<evidence type="ECO:0000313" key="1">
    <source>
        <dbReference type="EMBL" id="VDI66950.1"/>
    </source>
</evidence>
<dbReference type="EMBL" id="UYJE01008756">
    <property type="protein sequence ID" value="VDI66950.1"/>
    <property type="molecule type" value="Genomic_DNA"/>
</dbReference>
<dbReference type="AlphaFoldDB" id="A0A8B6GQ88"/>
<protein>
    <submittedName>
        <fullName evidence="1">Uncharacterized protein</fullName>
    </submittedName>
</protein>
<comment type="caution">
    <text evidence="1">The sequence shown here is derived from an EMBL/GenBank/DDBJ whole genome shotgun (WGS) entry which is preliminary data.</text>
</comment>
<dbReference type="Proteomes" id="UP000596742">
    <property type="component" value="Unassembled WGS sequence"/>
</dbReference>
<organism evidence="1 2">
    <name type="scientific">Mytilus galloprovincialis</name>
    <name type="common">Mediterranean mussel</name>
    <dbReference type="NCBI Taxonomy" id="29158"/>
    <lineage>
        <taxon>Eukaryota</taxon>
        <taxon>Metazoa</taxon>
        <taxon>Spiralia</taxon>
        <taxon>Lophotrochozoa</taxon>
        <taxon>Mollusca</taxon>
        <taxon>Bivalvia</taxon>
        <taxon>Autobranchia</taxon>
        <taxon>Pteriomorphia</taxon>
        <taxon>Mytilida</taxon>
        <taxon>Mytiloidea</taxon>
        <taxon>Mytilidae</taxon>
        <taxon>Mytilinae</taxon>
        <taxon>Mytilus</taxon>
    </lineage>
</organism>
<keyword evidence="2" id="KW-1185">Reference proteome</keyword>
<gene>
    <name evidence="1" type="ORF">MGAL_10B053464</name>
</gene>
<feature type="non-terminal residue" evidence="1">
    <location>
        <position position="392"/>
    </location>
</feature>
<proteinExistence type="predicted"/>
<sequence>MSSMIDKEEAEYIIYSSDLINVKDIAGKTSIPTYSKWMHGILGTTSSWNSGFWILHNNLLFPALTNGALAVPGSKAWYATTVGDISVDLFYICLTAENKGNMTEMLISIMAGNPFVYKKKLHNYDFLQQYLKNVQPLHTSFGYEMSATIFLNCMYASSRNVSTNCLFTYAVTTGVGLNIFTRPRGMIKHSSAFCYDDQSLPVFDFLKLEKSSTLKSGFTHSMFALSDKTGTTCFGQDVAANAETVAIMICATLPKVHSSMIKSARLTQWSCSQDIRQMKANTDILKFPAITQTSISNPPMGNNGENNRETIANNADINDEKNEAKFCQMYDCHINDDTNNNQELLGNHPLKNPLMKNRKMADWFNEKVTDIRIHQMMENPQKKIRTAKQEKR</sequence>
<evidence type="ECO:0000313" key="2">
    <source>
        <dbReference type="Proteomes" id="UP000596742"/>
    </source>
</evidence>
<name>A0A8B6GQ88_MYTGA</name>
<accession>A0A8B6GQ88</accession>